<evidence type="ECO:0000256" key="1">
    <source>
        <dbReference type="SAM" id="Phobius"/>
    </source>
</evidence>
<dbReference type="AlphaFoldDB" id="A0A383CGB8"/>
<keyword evidence="1" id="KW-0472">Membrane</keyword>
<dbReference type="EMBL" id="UINC01208195">
    <property type="protein sequence ID" value="SVE30618.1"/>
    <property type="molecule type" value="Genomic_DNA"/>
</dbReference>
<reference evidence="2" key="1">
    <citation type="submission" date="2018-05" db="EMBL/GenBank/DDBJ databases">
        <authorList>
            <person name="Lanie J.A."/>
            <person name="Ng W.-L."/>
            <person name="Kazmierczak K.M."/>
            <person name="Andrzejewski T.M."/>
            <person name="Davidsen T.M."/>
            <person name="Wayne K.J."/>
            <person name="Tettelin H."/>
            <person name="Glass J.I."/>
            <person name="Rusch D."/>
            <person name="Podicherti R."/>
            <person name="Tsui H.-C.T."/>
            <person name="Winkler M.E."/>
        </authorList>
    </citation>
    <scope>NUCLEOTIDE SEQUENCE</scope>
</reference>
<organism evidence="2">
    <name type="scientific">marine metagenome</name>
    <dbReference type="NCBI Taxonomy" id="408172"/>
    <lineage>
        <taxon>unclassified sequences</taxon>
        <taxon>metagenomes</taxon>
        <taxon>ecological metagenomes</taxon>
    </lineage>
</organism>
<feature type="non-terminal residue" evidence="2">
    <location>
        <position position="1"/>
    </location>
</feature>
<feature type="transmembrane region" description="Helical" evidence="1">
    <location>
        <begin position="20"/>
        <end position="39"/>
    </location>
</feature>
<evidence type="ECO:0000313" key="2">
    <source>
        <dbReference type="EMBL" id="SVE30618.1"/>
    </source>
</evidence>
<accession>A0A383CGB8</accession>
<gene>
    <name evidence="2" type="ORF">METZ01_LOCUS483472</name>
</gene>
<keyword evidence="1" id="KW-0812">Transmembrane</keyword>
<sequence>LLGITTLLGVFLSNKKSHHFNYLILILVFYIFTFSIFAIQPRYKLFIIPLQIILSNIFIDRVLKKIFHRRS</sequence>
<name>A0A383CGB8_9ZZZZ</name>
<protein>
    <submittedName>
        <fullName evidence="2">Uncharacterized protein</fullName>
    </submittedName>
</protein>
<keyword evidence="1" id="KW-1133">Transmembrane helix</keyword>
<proteinExistence type="predicted"/>